<name>A0AAE2BU05_9LAMI</name>
<evidence type="ECO:0000313" key="3">
    <source>
        <dbReference type="Proteomes" id="UP001289374"/>
    </source>
</evidence>
<protein>
    <submittedName>
        <fullName evidence="2">Uncharacterized protein</fullName>
    </submittedName>
</protein>
<dbReference type="AlphaFoldDB" id="A0AAE2BU05"/>
<dbReference type="Proteomes" id="UP001289374">
    <property type="component" value="Unassembled WGS sequence"/>
</dbReference>
<evidence type="ECO:0000313" key="2">
    <source>
        <dbReference type="EMBL" id="KAK4397774.1"/>
    </source>
</evidence>
<feature type="compositionally biased region" description="Polar residues" evidence="1">
    <location>
        <begin position="9"/>
        <end position="19"/>
    </location>
</feature>
<organism evidence="2 3">
    <name type="scientific">Sesamum angolense</name>
    <dbReference type="NCBI Taxonomy" id="2727404"/>
    <lineage>
        <taxon>Eukaryota</taxon>
        <taxon>Viridiplantae</taxon>
        <taxon>Streptophyta</taxon>
        <taxon>Embryophyta</taxon>
        <taxon>Tracheophyta</taxon>
        <taxon>Spermatophyta</taxon>
        <taxon>Magnoliopsida</taxon>
        <taxon>eudicotyledons</taxon>
        <taxon>Gunneridae</taxon>
        <taxon>Pentapetalae</taxon>
        <taxon>asterids</taxon>
        <taxon>lamiids</taxon>
        <taxon>Lamiales</taxon>
        <taxon>Pedaliaceae</taxon>
        <taxon>Sesamum</taxon>
    </lineage>
</organism>
<keyword evidence="3" id="KW-1185">Reference proteome</keyword>
<proteinExistence type="predicted"/>
<accession>A0AAE2BU05</accession>
<reference evidence="2" key="1">
    <citation type="submission" date="2020-06" db="EMBL/GenBank/DDBJ databases">
        <authorList>
            <person name="Li T."/>
            <person name="Hu X."/>
            <person name="Zhang T."/>
            <person name="Song X."/>
            <person name="Zhang H."/>
            <person name="Dai N."/>
            <person name="Sheng W."/>
            <person name="Hou X."/>
            <person name="Wei L."/>
        </authorList>
    </citation>
    <scope>NUCLEOTIDE SEQUENCE</scope>
    <source>
        <strain evidence="2">K16</strain>
        <tissue evidence="2">Leaf</tissue>
    </source>
</reference>
<feature type="compositionally biased region" description="Polar residues" evidence="1">
    <location>
        <begin position="52"/>
        <end position="66"/>
    </location>
</feature>
<feature type="region of interest" description="Disordered" evidence="1">
    <location>
        <begin position="1"/>
        <end position="32"/>
    </location>
</feature>
<comment type="caution">
    <text evidence="2">The sequence shown here is derived from an EMBL/GenBank/DDBJ whole genome shotgun (WGS) entry which is preliminary data.</text>
</comment>
<sequence>MAKGKKSKNQAATTDSSGKVATAAADGKNNNKVNSTEFQAFISDLEASPSFNPFSHASAGHGSNTSDWKEDELPSGNGKETEATVSAKPSFAGLFSTNRRLHRPGLSSKILPIAASRSDLMMPPQWDATLLGTPTVRAIPCGVSLIGSSEFYGNCGKSLESEHGRHSTILSLQEIEGHLKAFNNLHFSHISVRAKDADLAFQDAQIQLESDLENATIRDSVRELRKKAVFLAEAERHFYYQKAKLHFLKMGDRNTKFFHDMVKRNATKSSILAITKTDGTTITSAMEIGQEFVSYFTSLLGTEVPTLPVDNAVFN</sequence>
<dbReference type="EMBL" id="JACGWL010000007">
    <property type="protein sequence ID" value="KAK4397774.1"/>
    <property type="molecule type" value="Genomic_DNA"/>
</dbReference>
<gene>
    <name evidence="2" type="ORF">Sango_1252900</name>
</gene>
<feature type="region of interest" description="Disordered" evidence="1">
    <location>
        <begin position="52"/>
        <end position="85"/>
    </location>
</feature>
<evidence type="ECO:0000256" key="1">
    <source>
        <dbReference type="SAM" id="MobiDB-lite"/>
    </source>
</evidence>
<reference evidence="2" key="2">
    <citation type="journal article" date="2024" name="Plant">
        <title>Genomic evolution and insights into agronomic trait innovations of Sesamum species.</title>
        <authorList>
            <person name="Miao H."/>
            <person name="Wang L."/>
            <person name="Qu L."/>
            <person name="Liu H."/>
            <person name="Sun Y."/>
            <person name="Le M."/>
            <person name="Wang Q."/>
            <person name="Wei S."/>
            <person name="Zheng Y."/>
            <person name="Lin W."/>
            <person name="Duan Y."/>
            <person name="Cao H."/>
            <person name="Xiong S."/>
            <person name="Wang X."/>
            <person name="Wei L."/>
            <person name="Li C."/>
            <person name="Ma Q."/>
            <person name="Ju M."/>
            <person name="Zhao R."/>
            <person name="Li G."/>
            <person name="Mu C."/>
            <person name="Tian Q."/>
            <person name="Mei H."/>
            <person name="Zhang T."/>
            <person name="Gao T."/>
            <person name="Zhang H."/>
        </authorList>
    </citation>
    <scope>NUCLEOTIDE SEQUENCE</scope>
    <source>
        <strain evidence="2">K16</strain>
    </source>
</reference>